<reference evidence="3" key="1">
    <citation type="journal article" date="2022" name="Microorganisms">
        <title>Beyond the ABCs#Discovery of Three New Plasmid Types in Rhodobacterales (RepQ, RepY, RepW).</title>
        <authorList>
            <person name="Freese H.M."/>
            <person name="Ringel V."/>
            <person name="Overmann J."/>
            <person name="Petersen J."/>
        </authorList>
    </citation>
    <scope>NUCLEOTIDE SEQUENCE [LARGE SCALE GENOMIC DNA]</scope>
    <source>
        <strain evidence="3">DSM 109990</strain>
    </source>
</reference>
<name>A0ABY3ZP98_9RHOB</name>
<evidence type="ECO:0000313" key="2">
    <source>
        <dbReference type="EMBL" id="UOA16347.1"/>
    </source>
</evidence>
<evidence type="ECO:0000313" key="3">
    <source>
        <dbReference type="Proteomes" id="UP000831019"/>
    </source>
</evidence>
<keyword evidence="3" id="KW-1185">Reference proteome</keyword>
<evidence type="ECO:0000256" key="1">
    <source>
        <dbReference type="SAM" id="MobiDB-lite"/>
    </source>
</evidence>
<accession>A0ABY3ZP98</accession>
<organism evidence="2 3">
    <name type="scientific">Sulfitobacter dubius</name>
    <dbReference type="NCBI Taxonomy" id="218673"/>
    <lineage>
        <taxon>Bacteria</taxon>
        <taxon>Pseudomonadati</taxon>
        <taxon>Pseudomonadota</taxon>
        <taxon>Alphaproteobacteria</taxon>
        <taxon>Rhodobacterales</taxon>
        <taxon>Roseobacteraceae</taxon>
        <taxon>Sulfitobacter</taxon>
    </lineage>
</organism>
<sequence length="89" mass="9491">MRNWTRLVSRKAPLGVGPKREFSKGSQDPEAEAAPATVSGELMPLVPLVHSDGEGGQRPRPASQETCQASETLDAVGCDGKENEDDDND</sequence>
<dbReference type="EMBL" id="CP085144">
    <property type="protein sequence ID" value="UOA16347.1"/>
    <property type="molecule type" value="Genomic_DNA"/>
</dbReference>
<protein>
    <submittedName>
        <fullName evidence="2">Uncharacterized protein</fullName>
    </submittedName>
</protein>
<feature type="region of interest" description="Disordered" evidence="1">
    <location>
        <begin position="1"/>
        <end position="89"/>
    </location>
</feature>
<dbReference type="Proteomes" id="UP000831019">
    <property type="component" value="Chromosome"/>
</dbReference>
<proteinExistence type="predicted"/>
<gene>
    <name evidence="2" type="ORF">DSM109990_03215</name>
</gene>